<evidence type="ECO:0000256" key="2">
    <source>
        <dbReference type="ARBA" id="ARBA00023125"/>
    </source>
</evidence>
<comment type="caution">
    <text evidence="5">The sequence shown here is derived from an EMBL/GenBank/DDBJ whole genome shotgun (WGS) entry which is preliminary data.</text>
</comment>
<dbReference type="InterPro" id="IPR002197">
    <property type="entry name" value="HTH_Fis"/>
</dbReference>
<dbReference type="STRING" id="291169.A9E74_00144"/>
<evidence type="ECO:0000313" key="5">
    <source>
        <dbReference type="EMBL" id="ODN68172.1"/>
    </source>
</evidence>
<dbReference type="Pfam" id="PF02954">
    <property type="entry name" value="HTH_8"/>
    <property type="match status" value="1"/>
</dbReference>
<sequence length="96" mass="10573">MNNALNNDLADCIDLGVTAEQQHAPLNQCVTNALKTYFEQLDGHSPANLYEMLMTEVEVPLLQAALAHTHGNQSRAAEILGINRGTLRKKLKQYGL</sequence>
<dbReference type="RefSeq" id="WP_069294753.1">
    <property type="nucleotide sequence ID" value="NZ_MCRI01000001.1"/>
</dbReference>
<gene>
    <name evidence="5" type="primary">fis</name>
    <name evidence="5" type="ORF">A9E74_00144</name>
</gene>
<name>A0A1E3GVT9_9GAMM</name>
<dbReference type="PRINTS" id="PR01590">
    <property type="entry name" value="HTHFIS"/>
</dbReference>
<accession>A0A1E3GVT9</accession>
<dbReference type="InterPro" id="IPR005412">
    <property type="entry name" value="Fis_DNA-bd"/>
</dbReference>
<evidence type="ECO:0000259" key="4">
    <source>
        <dbReference type="Pfam" id="PF02954"/>
    </source>
</evidence>
<dbReference type="AlphaFoldDB" id="A0A1E3GVT9"/>
<dbReference type="Gene3D" id="1.10.10.60">
    <property type="entry name" value="Homeodomain-like"/>
    <property type="match status" value="1"/>
</dbReference>
<dbReference type="NCBIfam" id="NF001659">
    <property type="entry name" value="PRK00430.1"/>
    <property type="match status" value="1"/>
</dbReference>
<evidence type="ECO:0000256" key="1">
    <source>
        <dbReference type="ARBA" id="ARBA00008559"/>
    </source>
</evidence>
<dbReference type="GO" id="GO:0043565">
    <property type="term" value="F:sequence-specific DNA binding"/>
    <property type="evidence" value="ECO:0007669"/>
    <property type="project" value="InterPro"/>
</dbReference>
<reference evidence="5 6" key="1">
    <citation type="submission" date="2016-07" db="EMBL/GenBank/DDBJ databases">
        <title>Draft Genome Sequence of Methylophaga muralis Bur 1.</title>
        <authorList>
            <person name="Vasilenko O.V."/>
            <person name="Doronina N.V."/>
            <person name="Shmareva M.N."/>
            <person name="Tarlachkov S.V."/>
            <person name="Mustakhimov I."/>
            <person name="Trotsenko Y.A."/>
        </authorList>
    </citation>
    <scope>NUCLEOTIDE SEQUENCE [LARGE SCALE GENOMIC DNA]</scope>
    <source>
        <strain evidence="5 6">Bur 1</strain>
    </source>
</reference>
<dbReference type="PANTHER" id="PTHR47918">
    <property type="entry name" value="DNA-BINDING PROTEIN FIS"/>
    <property type="match status" value="1"/>
</dbReference>
<evidence type="ECO:0000256" key="3">
    <source>
        <dbReference type="ARBA" id="ARBA00029540"/>
    </source>
</evidence>
<dbReference type="EMBL" id="MCRI01000001">
    <property type="protein sequence ID" value="ODN68172.1"/>
    <property type="molecule type" value="Genomic_DNA"/>
</dbReference>
<protein>
    <recommendedName>
        <fullName evidence="3">Putative Fis-like DNA-binding protein</fullName>
    </recommendedName>
</protein>
<evidence type="ECO:0000313" key="6">
    <source>
        <dbReference type="Proteomes" id="UP000094379"/>
    </source>
</evidence>
<dbReference type="GO" id="GO:0006355">
    <property type="term" value="P:regulation of DNA-templated transcription"/>
    <property type="evidence" value="ECO:0007669"/>
    <property type="project" value="InterPro"/>
</dbReference>
<dbReference type="PANTHER" id="PTHR47918:SF1">
    <property type="entry name" value="DNA-BINDING PROTEIN FIS"/>
    <property type="match status" value="1"/>
</dbReference>
<dbReference type="PRINTS" id="PR01591">
    <property type="entry name" value="DNABINDNGFIS"/>
</dbReference>
<keyword evidence="6" id="KW-1185">Reference proteome</keyword>
<dbReference type="SUPFAM" id="SSF46689">
    <property type="entry name" value="Homeodomain-like"/>
    <property type="match status" value="1"/>
</dbReference>
<dbReference type="InterPro" id="IPR009057">
    <property type="entry name" value="Homeodomain-like_sf"/>
</dbReference>
<comment type="similarity">
    <text evidence="1">Belongs to the transcriptional regulatory Fis family.</text>
</comment>
<dbReference type="Proteomes" id="UP000094379">
    <property type="component" value="Unassembled WGS sequence"/>
</dbReference>
<proteinExistence type="inferred from homology"/>
<dbReference type="PATRIC" id="fig|291169.3.peg.145"/>
<dbReference type="InterPro" id="IPR050207">
    <property type="entry name" value="Trans_regulatory_Fis"/>
</dbReference>
<keyword evidence="2 5" id="KW-0238">DNA-binding</keyword>
<feature type="domain" description="DNA binding HTH" evidence="4">
    <location>
        <begin position="55"/>
        <end position="94"/>
    </location>
</feature>
<organism evidence="5 6">
    <name type="scientific">Methylophaga muralis</name>
    <dbReference type="NCBI Taxonomy" id="291169"/>
    <lineage>
        <taxon>Bacteria</taxon>
        <taxon>Pseudomonadati</taxon>
        <taxon>Pseudomonadota</taxon>
        <taxon>Gammaproteobacteria</taxon>
        <taxon>Thiotrichales</taxon>
        <taxon>Piscirickettsiaceae</taxon>
        <taxon>Methylophaga</taxon>
    </lineage>
</organism>
<dbReference type="PIRSF" id="PIRSF002097">
    <property type="entry name" value="DNA-binding_Fis"/>
    <property type="match status" value="1"/>
</dbReference>